<accession>A0AAN8FJL2</accession>
<organism evidence="3 4">
    <name type="scientific">Trichostrongylus colubriformis</name>
    <name type="common">Black scour worm</name>
    <dbReference type="NCBI Taxonomy" id="6319"/>
    <lineage>
        <taxon>Eukaryota</taxon>
        <taxon>Metazoa</taxon>
        <taxon>Ecdysozoa</taxon>
        <taxon>Nematoda</taxon>
        <taxon>Chromadorea</taxon>
        <taxon>Rhabditida</taxon>
        <taxon>Rhabditina</taxon>
        <taxon>Rhabditomorpha</taxon>
        <taxon>Strongyloidea</taxon>
        <taxon>Trichostrongylidae</taxon>
        <taxon>Trichostrongylus</taxon>
    </lineage>
</organism>
<dbReference type="Pfam" id="PF07728">
    <property type="entry name" value="AAA_5"/>
    <property type="match status" value="3"/>
</dbReference>
<dbReference type="Proteomes" id="UP001331761">
    <property type="component" value="Unassembled WGS sequence"/>
</dbReference>
<dbReference type="PROSITE" id="PS50234">
    <property type="entry name" value="VWFA"/>
    <property type="match status" value="1"/>
</dbReference>
<dbReference type="PANTHER" id="PTHR21610">
    <property type="entry name" value="VON WILLEBRAND FACTOR A DOMAIN-CONTAINING PROTEIN 8"/>
    <property type="match status" value="1"/>
</dbReference>
<dbReference type="SMART" id="SM00382">
    <property type="entry name" value="AAA"/>
    <property type="match status" value="3"/>
</dbReference>
<evidence type="ECO:0000313" key="4">
    <source>
        <dbReference type="Proteomes" id="UP001331761"/>
    </source>
</evidence>
<dbReference type="Gene3D" id="3.40.50.410">
    <property type="entry name" value="von Willebrand factor, type A domain"/>
    <property type="match status" value="1"/>
</dbReference>
<evidence type="ECO:0000259" key="2">
    <source>
        <dbReference type="PROSITE" id="PS50234"/>
    </source>
</evidence>
<keyword evidence="4" id="KW-1185">Reference proteome</keyword>
<feature type="domain" description="VWFA" evidence="2">
    <location>
        <begin position="1618"/>
        <end position="1801"/>
    </location>
</feature>
<dbReference type="InterPro" id="IPR027417">
    <property type="entry name" value="P-loop_NTPase"/>
</dbReference>
<evidence type="ECO:0000256" key="1">
    <source>
        <dbReference type="SAM" id="MobiDB-lite"/>
    </source>
</evidence>
<dbReference type="SUPFAM" id="SSF52540">
    <property type="entry name" value="P-loop containing nucleoside triphosphate hydrolases"/>
    <property type="match status" value="3"/>
</dbReference>
<proteinExistence type="predicted"/>
<dbReference type="GO" id="GO:0016887">
    <property type="term" value="F:ATP hydrolysis activity"/>
    <property type="evidence" value="ECO:0007669"/>
    <property type="project" value="InterPro"/>
</dbReference>
<dbReference type="InterPro" id="IPR002035">
    <property type="entry name" value="VWF_A"/>
</dbReference>
<dbReference type="GO" id="GO:0005737">
    <property type="term" value="C:cytoplasm"/>
    <property type="evidence" value="ECO:0007669"/>
    <property type="project" value="TreeGrafter"/>
</dbReference>
<sequence length="1807" mass="203032">MVCIRALSIVPRRLLSDGVEVKKAFLKLGSLRVPIKEATRPELVPARFGAFQVKTADETLSHLKWLLQKEILGQDVFLIGVPGALRSDIVLQYLELCNREYEYLAITRDTTESDIKQRREIRSGTAFYTDLCAVRAALHGRILIIDGVEKAERNVLPILNNLLENREMQLDDGRFLMRPEKYDKLADNYTAKELGDMGIERVSERFHVIALGLPVPRFHGNSLDPPLRSRFQCRNVAVPSFESVRRACTEMAPDVSSTQVNDLLSLLYAINSQTDLGLSLVPIEKTERIMRIWNINPSYSSEDMFNLMYPYKSMFKEHQIKVTEDFIKKFISERGDSRVASASIMHVSSSSDGGPTSVDVTVDYNGNKRTFSAEVNGKPSSEDRSFVSTPKQEALLADLAIAHSQGDFALLGAKGMGKTKIIAELASRLGFNTETVILYQDMNARELFQRRRMLDNGDTLWEDSQLVAAAKRGDVCVLDGAERVHWSVLESLASLCYHRTMFLPDGSRLVGPEEFHNIQKKTGYDEAQLNTRGIFRISQSFRLVLIGSSTLSENKWLNETVISLMPFLSMQKLSIDDQCTILHGLVPAEASDTTRKLVEFVDSLQSSGDVGLRGVAESLSIRKLIHIAKRDCLHSGELRDLIEKAALARFLPTVTRLAFSAELDKAGFVKNASNSAEFVDDIKYLLDKSTIGEKKETMIPDVLFYENDQHMSVIRDMARDMRLGAHLLLIGNQGVGKNKITDRFLHLIQRPRQYMQLHRDTTVESITMQTTVENGILRYEDSALVRAARTGHVLVIDEADKAPLHVIAILKSLLDSGTLLLGDGRRIQPASAPPCDRSIPLHPDFRIIMLANRPGFPFLGNDLFGLLGDLFSVHTVDNPSRESELEMLKKYAPDVENGILLKLMAAFTELREMADEGLLQYPYSTRELVNIVKHVNQFPNDSLSTVIRNVFDFDAFTSDAITAIQRVFQKHGIPLGAEQLNQRVFLSHRFPLQPPSSIGEWGILDNVVPLSVKTSVIPVNIKAEIPLNGKPLKLKKEHMRTQQFSEQECAWQIPMIDENICSDGLVMGNSLVVATVNPLRLYYIKDLDLAEEVHEIDISKIFSQHKILKYQPRIRLAKYADGMFLLHEEVTDVICMVNLNKDMVQHIEPGQSALSTLANMFAKVGYRLVQGASPLLYTRDGKQILHFGPDGVVSQMDLEDDISTVFPVVGDKFLVKLKGGGYDLLCQESGQWKARPVRADFANNLEIDGLHVQNDAVFLSAEGYHFLKSSGFPLLLSKTDVIGSVKEIPREVVDIRRPNYLSDNLTKKFIDTSRNSLVLRDGVFVKAQPMWKVPKDVIGNEKVDVHRIGGFLEAVNADGGFVQYIAVPEPYYHSSQGPWCATISQTPFIMVPYNDERMLTIDTCGGVRSYEISPATLGKAYREWNRLIGAEEDQDLRIEYERESDTVDISKLDDPKLGKFDPSNTPHHGGNQWMGGTGGYSTAGLGGIGGPFRLDAGHDVHQLPDSAKNQVPQHILKKAREIANAEYQKKLKEIKMSEYDANQYMLLWNKIEKHSNHLRSIIEQLEAKKKERQWTRHQTSGDLDDGKLIEGVTGERNIYRRRLEKKPEPGAPLMKAKRLRLCFDVSGSMYRFNGYDKRLQKSLEAALMVMTSLDGKHEKVAYEITGHSGDGPCIDFITRERFPKNNKERLDVLKMMLAHAQFCESGDHTLEALDEAIRVLSKEKDCDERIVVLISDANLDRYGISPKHITKIMNKEDTVNSFVILIGSLGLQAQRIQSSLPVGKAFVCEDTSELPKIMQNIFSSTLG</sequence>
<dbReference type="InterPro" id="IPR003593">
    <property type="entry name" value="AAA+_ATPase"/>
</dbReference>
<dbReference type="PANTHER" id="PTHR21610:SF9">
    <property type="entry name" value="VON WILLEBRAND FACTOR A DOMAIN-CONTAINING PROTEIN 8"/>
    <property type="match status" value="1"/>
</dbReference>
<dbReference type="SMART" id="SM00327">
    <property type="entry name" value="VWA"/>
    <property type="match status" value="1"/>
</dbReference>
<name>A0AAN8FJL2_TRICO</name>
<dbReference type="FunFam" id="3.40.50.300:FF:000587">
    <property type="entry name" value="von Willebrand factor A domain containing 8"/>
    <property type="match status" value="1"/>
</dbReference>
<dbReference type="InterPro" id="IPR011704">
    <property type="entry name" value="ATPase_dyneun-rel_AAA"/>
</dbReference>
<evidence type="ECO:0000313" key="3">
    <source>
        <dbReference type="EMBL" id="KAK5979987.1"/>
    </source>
</evidence>
<dbReference type="InterPro" id="IPR036465">
    <property type="entry name" value="vWFA_dom_sf"/>
</dbReference>
<gene>
    <name evidence="3" type="ORF">GCK32_000088</name>
</gene>
<feature type="region of interest" description="Disordered" evidence="1">
    <location>
        <begin position="1451"/>
        <end position="1472"/>
    </location>
</feature>
<dbReference type="EMBL" id="WIXE01007861">
    <property type="protein sequence ID" value="KAK5979987.1"/>
    <property type="molecule type" value="Genomic_DNA"/>
</dbReference>
<protein>
    <submittedName>
        <fullName evidence="3">von Willebrand factor A domain containing</fullName>
    </submittedName>
</protein>
<dbReference type="SUPFAM" id="SSF53300">
    <property type="entry name" value="vWA-like"/>
    <property type="match status" value="1"/>
</dbReference>
<comment type="caution">
    <text evidence="3">The sequence shown here is derived from an EMBL/GenBank/DDBJ whole genome shotgun (WGS) entry which is preliminary data.</text>
</comment>
<dbReference type="InterPro" id="IPR039891">
    <property type="entry name" value="VWA8"/>
</dbReference>
<dbReference type="Gene3D" id="3.40.50.300">
    <property type="entry name" value="P-loop containing nucleotide triphosphate hydrolases"/>
    <property type="match status" value="3"/>
</dbReference>
<dbReference type="GO" id="GO:0005524">
    <property type="term" value="F:ATP binding"/>
    <property type="evidence" value="ECO:0007669"/>
    <property type="project" value="InterPro"/>
</dbReference>
<reference evidence="3 4" key="1">
    <citation type="submission" date="2019-10" db="EMBL/GenBank/DDBJ databases">
        <title>Assembly and Annotation for the nematode Trichostrongylus colubriformis.</title>
        <authorList>
            <person name="Martin J."/>
        </authorList>
    </citation>
    <scope>NUCLEOTIDE SEQUENCE [LARGE SCALE GENOMIC DNA]</scope>
    <source>
        <strain evidence="3">G859</strain>
        <tissue evidence="3">Whole worm</tissue>
    </source>
</reference>